<dbReference type="Proteomes" id="UP000554235">
    <property type="component" value="Unassembled WGS sequence"/>
</dbReference>
<gene>
    <name evidence="3" type="ORF">FALBO_15728</name>
</gene>
<name>A0A8H4PBR5_9HYPO</name>
<sequence length="169" mass="18925">MSHICHRIAIQLQHGRAAYLLGRQDHPRPTLDDAGKAELPLRCKDAGHHGSKSDAQPDDVVPKQIENVCDAASGPNEQLAHDDITSPHSPADRESHTADDSAELHNTNQVMTSRKLCRAILEQVTNEDTQRAQIVRKRQETEKYLKEADKDYIQLRKDAKAVAAQERAR</sequence>
<dbReference type="EMBL" id="JAADYS010002773">
    <property type="protein sequence ID" value="KAF4454982.1"/>
    <property type="molecule type" value="Genomic_DNA"/>
</dbReference>
<evidence type="ECO:0000313" key="3">
    <source>
        <dbReference type="EMBL" id="KAF4454982.1"/>
    </source>
</evidence>
<dbReference type="AlphaFoldDB" id="A0A8H4PBR5"/>
<evidence type="ECO:0000256" key="2">
    <source>
        <dbReference type="SAM" id="MobiDB-lite"/>
    </source>
</evidence>
<organism evidence="3 4">
    <name type="scientific">Fusarium albosuccineum</name>
    <dbReference type="NCBI Taxonomy" id="1237068"/>
    <lineage>
        <taxon>Eukaryota</taxon>
        <taxon>Fungi</taxon>
        <taxon>Dikarya</taxon>
        <taxon>Ascomycota</taxon>
        <taxon>Pezizomycotina</taxon>
        <taxon>Sordariomycetes</taxon>
        <taxon>Hypocreomycetidae</taxon>
        <taxon>Hypocreales</taxon>
        <taxon>Nectriaceae</taxon>
        <taxon>Fusarium</taxon>
        <taxon>Fusarium decemcellulare species complex</taxon>
    </lineage>
</organism>
<comment type="caution">
    <text evidence="3">The sequence shown here is derived from an EMBL/GenBank/DDBJ whole genome shotgun (WGS) entry which is preliminary data.</text>
</comment>
<keyword evidence="1" id="KW-0175">Coiled coil</keyword>
<accession>A0A8H4PBR5</accession>
<protein>
    <submittedName>
        <fullName evidence="3">Uncharacterized protein</fullName>
    </submittedName>
</protein>
<proteinExistence type="predicted"/>
<feature type="region of interest" description="Disordered" evidence="2">
    <location>
        <begin position="70"/>
        <end position="108"/>
    </location>
</feature>
<keyword evidence="4" id="KW-1185">Reference proteome</keyword>
<reference evidence="3 4" key="1">
    <citation type="submission" date="2020-01" db="EMBL/GenBank/DDBJ databases">
        <title>Identification and distribution of gene clusters putatively required for synthesis of sphingolipid metabolism inhibitors in phylogenetically diverse species of the filamentous fungus Fusarium.</title>
        <authorList>
            <person name="Kim H.-S."/>
            <person name="Busman M."/>
            <person name="Brown D.W."/>
            <person name="Divon H."/>
            <person name="Uhlig S."/>
            <person name="Proctor R.H."/>
        </authorList>
    </citation>
    <scope>NUCLEOTIDE SEQUENCE [LARGE SCALE GENOMIC DNA]</scope>
    <source>
        <strain evidence="3 4">NRRL 20459</strain>
    </source>
</reference>
<evidence type="ECO:0000256" key="1">
    <source>
        <dbReference type="SAM" id="Coils"/>
    </source>
</evidence>
<feature type="coiled-coil region" evidence="1">
    <location>
        <begin position="138"/>
        <end position="165"/>
    </location>
</feature>
<evidence type="ECO:0000313" key="4">
    <source>
        <dbReference type="Proteomes" id="UP000554235"/>
    </source>
</evidence>
<feature type="compositionally biased region" description="Basic and acidic residues" evidence="2">
    <location>
        <begin position="79"/>
        <end position="103"/>
    </location>
</feature>